<protein>
    <submittedName>
        <fullName evidence="2">Winged helix-turn-helix transcriptional regulator</fullName>
    </submittedName>
</protein>
<evidence type="ECO:0000259" key="1">
    <source>
        <dbReference type="PROSITE" id="PS50995"/>
    </source>
</evidence>
<name>A0A7G5IGT2_9SPHN</name>
<dbReference type="SMART" id="SM00347">
    <property type="entry name" value="HTH_MARR"/>
    <property type="match status" value="1"/>
</dbReference>
<dbReference type="InterPro" id="IPR000835">
    <property type="entry name" value="HTH_MarR-typ"/>
</dbReference>
<keyword evidence="3" id="KW-1185">Reference proteome</keyword>
<dbReference type="InterPro" id="IPR036388">
    <property type="entry name" value="WH-like_DNA-bd_sf"/>
</dbReference>
<evidence type="ECO:0000313" key="3">
    <source>
        <dbReference type="Proteomes" id="UP000515292"/>
    </source>
</evidence>
<sequence length="142" mass="15580">MALPHPAETQCLAMRARKLARRVNAIYDAALAPHGMTIGQFGLLGRLRRSRARRVMDLADDMMADASTLSRLLKPLIAEGLVVSETDPYDARARALRLTNKGAARVRAALAGWETADRQVSARLGEDRAELHRAIDSALPRL</sequence>
<organism evidence="2 3">
    <name type="scientific">Sandaracinobacteroides saxicola</name>
    <dbReference type="NCBI Taxonomy" id="2759707"/>
    <lineage>
        <taxon>Bacteria</taxon>
        <taxon>Pseudomonadati</taxon>
        <taxon>Pseudomonadota</taxon>
        <taxon>Alphaproteobacteria</taxon>
        <taxon>Sphingomonadales</taxon>
        <taxon>Sphingosinicellaceae</taxon>
        <taxon>Sandaracinobacteroides</taxon>
    </lineage>
</organism>
<evidence type="ECO:0000313" key="2">
    <source>
        <dbReference type="EMBL" id="QMW22574.1"/>
    </source>
</evidence>
<dbReference type="Gene3D" id="1.10.10.10">
    <property type="entry name" value="Winged helix-like DNA-binding domain superfamily/Winged helix DNA-binding domain"/>
    <property type="match status" value="1"/>
</dbReference>
<dbReference type="KEGG" id="sand:H3309_14845"/>
<accession>A0A7G5IGT2</accession>
<dbReference type="GO" id="GO:0003700">
    <property type="term" value="F:DNA-binding transcription factor activity"/>
    <property type="evidence" value="ECO:0007669"/>
    <property type="project" value="InterPro"/>
</dbReference>
<dbReference type="Proteomes" id="UP000515292">
    <property type="component" value="Chromosome"/>
</dbReference>
<dbReference type="Pfam" id="PF12802">
    <property type="entry name" value="MarR_2"/>
    <property type="match status" value="1"/>
</dbReference>
<dbReference type="RefSeq" id="WP_182295588.1">
    <property type="nucleotide sequence ID" value="NZ_CP059851.1"/>
</dbReference>
<dbReference type="PANTHER" id="PTHR33164">
    <property type="entry name" value="TRANSCRIPTIONAL REGULATOR, MARR FAMILY"/>
    <property type="match status" value="1"/>
</dbReference>
<dbReference type="SUPFAM" id="SSF46785">
    <property type="entry name" value="Winged helix' DNA-binding domain"/>
    <property type="match status" value="1"/>
</dbReference>
<dbReference type="PANTHER" id="PTHR33164:SF105">
    <property type="entry name" value="TRANSCRIPTIONAL REPRESSOR PROTEIN-RELATED"/>
    <property type="match status" value="1"/>
</dbReference>
<dbReference type="InterPro" id="IPR036390">
    <property type="entry name" value="WH_DNA-bd_sf"/>
</dbReference>
<proteinExistence type="predicted"/>
<reference evidence="2 3" key="1">
    <citation type="submission" date="2020-07" db="EMBL/GenBank/DDBJ databases">
        <title>Complete genome sequence for Sandaracinobacter sp. M6.</title>
        <authorList>
            <person name="Tang Y."/>
            <person name="Liu Q."/>
            <person name="Guo Z."/>
            <person name="Lei P."/>
            <person name="Huang B."/>
        </authorList>
    </citation>
    <scope>NUCLEOTIDE SEQUENCE [LARGE SCALE GENOMIC DNA]</scope>
    <source>
        <strain evidence="2 3">M6</strain>
    </source>
</reference>
<dbReference type="GO" id="GO:0006950">
    <property type="term" value="P:response to stress"/>
    <property type="evidence" value="ECO:0007669"/>
    <property type="project" value="TreeGrafter"/>
</dbReference>
<dbReference type="PROSITE" id="PS50995">
    <property type="entry name" value="HTH_MARR_2"/>
    <property type="match status" value="1"/>
</dbReference>
<gene>
    <name evidence="2" type="ORF">H3309_14845</name>
</gene>
<feature type="domain" description="HTH marR-type" evidence="1">
    <location>
        <begin position="9"/>
        <end position="142"/>
    </location>
</feature>
<dbReference type="AlphaFoldDB" id="A0A7G5IGT2"/>
<dbReference type="InterPro" id="IPR039422">
    <property type="entry name" value="MarR/SlyA-like"/>
</dbReference>
<dbReference type="EMBL" id="CP059851">
    <property type="protein sequence ID" value="QMW22574.1"/>
    <property type="molecule type" value="Genomic_DNA"/>
</dbReference>